<evidence type="ECO:0000256" key="1">
    <source>
        <dbReference type="SAM" id="Phobius"/>
    </source>
</evidence>
<keyword evidence="3" id="KW-1185">Reference proteome</keyword>
<name>A0AAV4U5X6_9ARAC</name>
<keyword evidence="1" id="KW-1133">Transmembrane helix</keyword>
<comment type="caution">
    <text evidence="2">The sequence shown here is derived from an EMBL/GenBank/DDBJ whole genome shotgun (WGS) entry which is preliminary data.</text>
</comment>
<keyword evidence="1" id="KW-0812">Transmembrane</keyword>
<protein>
    <submittedName>
        <fullName evidence="2">Uncharacterized protein</fullName>
    </submittedName>
</protein>
<reference evidence="2 3" key="1">
    <citation type="submission" date="2021-06" db="EMBL/GenBank/DDBJ databases">
        <title>Caerostris darwini draft genome.</title>
        <authorList>
            <person name="Kono N."/>
            <person name="Arakawa K."/>
        </authorList>
    </citation>
    <scope>NUCLEOTIDE SEQUENCE [LARGE SCALE GENOMIC DNA]</scope>
</reference>
<keyword evidence="1" id="KW-0472">Membrane</keyword>
<dbReference type="EMBL" id="BPLQ01010742">
    <property type="protein sequence ID" value="GIY53193.1"/>
    <property type="molecule type" value="Genomic_DNA"/>
</dbReference>
<sequence length="183" mass="21007">MFKYVCVVTNTFVLSKKERSLLRSCEERILYESQRKSSAVNQSNNETRIDTKRTTGGKEFFVNLASSTNPPLIMFFFFILRSIDTRIKVRRIIPPQTPRTDKTLLKAHMKGCLCSRTCSIIMIPKTKIKWLLLQRLSVFGPALTHSLLASPLPRRSGASLLGGDQEQFPFLFVLLMFLRTMQD</sequence>
<proteinExistence type="predicted"/>
<organism evidence="2 3">
    <name type="scientific">Caerostris darwini</name>
    <dbReference type="NCBI Taxonomy" id="1538125"/>
    <lineage>
        <taxon>Eukaryota</taxon>
        <taxon>Metazoa</taxon>
        <taxon>Ecdysozoa</taxon>
        <taxon>Arthropoda</taxon>
        <taxon>Chelicerata</taxon>
        <taxon>Arachnida</taxon>
        <taxon>Araneae</taxon>
        <taxon>Araneomorphae</taxon>
        <taxon>Entelegynae</taxon>
        <taxon>Araneoidea</taxon>
        <taxon>Araneidae</taxon>
        <taxon>Caerostris</taxon>
    </lineage>
</organism>
<accession>A0AAV4U5X6</accession>
<evidence type="ECO:0000313" key="3">
    <source>
        <dbReference type="Proteomes" id="UP001054837"/>
    </source>
</evidence>
<dbReference type="AlphaFoldDB" id="A0AAV4U5X6"/>
<evidence type="ECO:0000313" key="2">
    <source>
        <dbReference type="EMBL" id="GIY53193.1"/>
    </source>
</evidence>
<feature type="transmembrane region" description="Helical" evidence="1">
    <location>
        <begin position="60"/>
        <end position="80"/>
    </location>
</feature>
<dbReference type="Proteomes" id="UP001054837">
    <property type="component" value="Unassembled WGS sequence"/>
</dbReference>
<gene>
    <name evidence="2" type="ORF">CDAR_51291</name>
</gene>